<protein>
    <recommendedName>
        <fullName evidence="3">Poly A polymerase head domain-containing protein</fullName>
    </recommendedName>
</protein>
<proteinExistence type="predicted"/>
<reference evidence="2" key="1">
    <citation type="journal article" date="2017" name="Genome Biol.">
        <title>Comparative genomics reveals high biological diversity and specific adaptations in the industrially and medically important fungal genus Aspergillus.</title>
        <authorList>
            <person name="de Vries R.P."/>
            <person name="Riley R."/>
            <person name="Wiebenga A."/>
            <person name="Aguilar-Osorio G."/>
            <person name="Amillis S."/>
            <person name="Uchima C.A."/>
            <person name="Anderluh G."/>
            <person name="Asadollahi M."/>
            <person name="Askin M."/>
            <person name="Barry K."/>
            <person name="Battaglia E."/>
            <person name="Bayram O."/>
            <person name="Benocci T."/>
            <person name="Braus-Stromeyer S.A."/>
            <person name="Caldana C."/>
            <person name="Canovas D."/>
            <person name="Cerqueira G.C."/>
            <person name="Chen F."/>
            <person name="Chen W."/>
            <person name="Choi C."/>
            <person name="Clum A."/>
            <person name="Dos Santos R.A."/>
            <person name="Damasio A.R."/>
            <person name="Diallinas G."/>
            <person name="Emri T."/>
            <person name="Fekete E."/>
            <person name="Flipphi M."/>
            <person name="Freyberg S."/>
            <person name="Gallo A."/>
            <person name="Gournas C."/>
            <person name="Habgood R."/>
            <person name="Hainaut M."/>
            <person name="Harispe M.L."/>
            <person name="Henrissat B."/>
            <person name="Hilden K.S."/>
            <person name="Hope R."/>
            <person name="Hossain A."/>
            <person name="Karabika E."/>
            <person name="Karaffa L."/>
            <person name="Karanyi Z."/>
            <person name="Krasevec N."/>
            <person name="Kuo A."/>
            <person name="Kusch H."/>
            <person name="LaButti K."/>
            <person name="Lagendijk E.L."/>
            <person name="Lapidus A."/>
            <person name="Levasseur A."/>
            <person name="Lindquist E."/>
            <person name="Lipzen A."/>
            <person name="Logrieco A.F."/>
            <person name="MacCabe A."/>
            <person name="Maekelae M.R."/>
            <person name="Malavazi I."/>
            <person name="Melin P."/>
            <person name="Meyer V."/>
            <person name="Mielnichuk N."/>
            <person name="Miskei M."/>
            <person name="Molnar A.P."/>
            <person name="Mule G."/>
            <person name="Ngan C.Y."/>
            <person name="Orejas M."/>
            <person name="Orosz E."/>
            <person name="Ouedraogo J.P."/>
            <person name="Overkamp K.M."/>
            <person name="Park H.-S."/>
            <person name="Perrone G."/>
            <person name="Piumi F."/>
            <person name="Punt P.J."/>
            <person name="Ram A.F."/>
            <person name="Ramon A."/>
            <person name="Rauscher S."/>
            <person name="Record E."/>
            <person name="Riano-Pachon D.M."/>
            <person name="Robert V."/>
            <person name="Roehrig J."/>
            <person name="Ruller R."/>
            <person name="Salamov A."/>
            <person name="Salih N.S."/>
            <person name="Samson R.A."/>
            <person name="Sandor E."/>
            <person name="Sanguinetti M."/>
            <person name="Schuetze T."/>
            <person name="Sepcic K."/>
            <person name="Shelest E."/>
            <person name="Sherlock G."/>
            <person name="Sophianopoulou V."/>
            <person name="Squina F.M."/>
            <person name="Sun H."/>
            <person name="Susca A."/>
            <person name="Todd R.B."/>
            <person name="Tsang A."/>
            <person name="Unkles S.E."/>
            <person name="van de Wiele N."/>
            <person name="van Rossen-Uffink D."/>
            <person name="Oliveira J.V."/>
            <person name="Vesth T.C."/>
            <person name="Visser J."/>
            <person name="Yu J.-H."/>
            <person name="Zhou M."/>
            <person name="Andersen M.R."/>
            <person name="Archer D.B."/>
            <person name="Baker S.E."/>
            <person name="Benoit I."/>
            <person name="Brakhage A.A."/>
            <person name="Braus G.H."/>
            <person name="Fischer R."/>
            <person name="Frisvad J.C."/>
            <person name="Goldman G.H."/>
            <person name="Houbraken J."/>
            <person name="Oakley B."/>
            <person name="Pocsi I."/>
            <person name="Scazzocchio C."/>
            <person name="Seiboth B."/>
            <person name="vanKuyk P.A."/>
            <person name="Wortman J."/>
            <person name="Dyer P.S."/>
            <person name="Grigoriev I.V."/>
        </authorList>
    </citation>
    <scope>NUCLEOTIDE SEQUENCE [LARGE SCALE GENOMIC DNA]</scope>
    <source>
        <strain evidence="2">CBS 106.47</strain>
    </source>
</reference>
<sequence length="198" mass="22595">MVANSVMLRLLKDFLQILRDSPEIKAITGYGQAQCVIVGGAAVRCYVRNRSVRDNFDFAIFPPGFAPKLKKELSNLENFEMRRDQLVWHTAYGYIRIGIRPTDDFATIPKSLQLLGNLDPDELPVIPLTELIIFKAQACGNRSKKQNQRDATDVSELINLFPGRSFRRQLMDRQWASLQLVKPSLKASKSDYDWDTAF</sequence>
<dbReference type="Proteomes" id="UP000184063">
    <property type="component" value="Unassembled WGS sequence"/>
</dbReference>
<evidence type="ECO:0000313" key="1">
    <source>
        <dbReference type="EMBL" id="OJZ86122.1"/>
    </source>
</evidence>
<organism evidence="1 2">
    <name type="scientific">Aspergillus luchuensis (strain CBS 106.47)</name>
    <dbReference type="NCBI Taxonomy" id="1137211"/>
    <lineage>
        <taxon>Eukaryota</taxon>
        <taxon>Fungi</taxon>
        <taxon>Dikarya</taxon>
        <taxon>Ascomycota</taxon>
        <taxon>Pezizomycotina</taxon>
        <taxon>Eurotiomycetes</taxon>
        <taxon>Eurotiomycetidae</taxon>
        <taxon>Eurotiales</taxon>
        <taxon>Aspergillaceae</taxon>
        <taxon>Aspergillus</taxon>
        <taxon>Aspergillus subgen. Circumdati</taxon>
    </lineage>
</organism>
<evidence type="ECO:0000313" key="2">
    <source>
        <dbReference type="Proteomes" id="UP000184063"/>
    </source>
</evidence>
<dbReference type="VEuPathDB" id="FungiDB:ASPFODRAFT_33714"/>
<dbReference type="EMBL" id="KV878242">
    <property type="protein sequence ID" value="OJZ86122.1"/>
    <property type="molecule type" value="Genomic_DNA"/>
</dbReference>
<accession>A0A1M3THI4</accession>
<evidence type="ECO:0008006" key="3">
    <source>
        <dbReference type="Google" id="ProtNLM"/>
    </source>
</evidence>
<gene>
    <name evidence="1" type="ORF">ASPFODRAFT_33714</name>
</gene>
<dbReference type="AlphaFoldDB" id="A0A1M3THI4"/>
<name>A0A1M3THI4_ASPLC</name>